<comment type="caution">
    <text evidence="1">The sequence shown here is derived from an EMBL/GenBank/DDBJ whole genome shotgun (WGS) entry which is preliminary data.</text>
</comment>
<name>A0A0I9YEY3_9MYCO</name>
<accession>A0A0I9YEY3</accession>
<dbReference type="AlphaFoldDB" id="A0A0I9YEY3"/>
<dbReference type="PATRIC" id="fig|29311.18.peg.797"/>
<organism evidence="1 2">
    <name type="scientific">Mycobacterium haemophilum</name>
    <dbReference type="NCBI Taxonomy" id="29311"/>
    <lineage>
        <taxon>Bacteria</taxon>
        <taxon>Bacillati</taxon>
        <taxon>Actinomycetota</taxon>
        <taxon>Actinomycetes</taxon>
        <taxon>Mycobacteriales</taxon>
        <taxon>Mycobacteriaceae</taxon>
        <taxon>Mycobacterium</taxon>
    </lineage>
</organism>
<dbReference type="Proteomes" id="UP000036334">
    <property type="component" value="Unassembled WGS sequence"/>
</dbReference>
<gene>
    <name evidence="1" type="ORF">ABH38_03545</name>
</gene>
<keyword evidence="2" id="KW-1185">Reference proteome</keyword>
<protein>
    <submittedName>
        <fullName evidence="1">Uncharacterized protein</fullName>
    </submittedName>
</protein>
<proteinExistence type="predicted"/>
<reference evidence="1 2" key="1">
    <citation type="submission" date="2015-05" db="EMBL/GenBank/DDBJ databases">
        <title>Genome sequence of Mycobacterium haemophilum.</title>
        <authorList>
            <person name="Greninger A.L."/>
            <person name="Cunningham G."/>
            <person name="Miller S."/>
        </authorList>
    </citation>
    <scope>NUCLEOTIDE SEQUENCE [LARGE SCALE GENOMIC DNA]</scope>
    <source>
        <strain evidence="2">UC1</strain>
    </source>
</reference>
<evidence type="ECO:0000313" key="2">
    <source>
        <dbReference type="Proteomes" id="UP000036334"/>
    </source>
</evidence>
<dbReference type="EMBL" id="LDPR01000002">
    <property type="protein sequence ID" value="KLO38487.1"/>
    <property type="molecule type" value="Genomic_DNA"/>
</dbReference>
<evidence type="ECO:0000313" key="1">
    <source>
        <dbReference type="EMBL" id="KLO38487.1"/>
    </source>
</evidence>
<sequence length="101" mass="11082">MNLMTHMVCVYDDPDAALAFGQVRGHRLVLASLYDDDEDGRAVLEEIGDCAECLRCLVLFLAAMAGSIGVRLAEMAGQDRDAAVQQFEKQLGEALDELRHL</sequence>